<dbReference type="RefSeq" id="WP_171268071.1">
    <property type="nucleotide sequence ID" value="NZ_CP039543.1"/>
</dbReference>
<sequence>MSEGVETAVLADWIPCSRPGFFWHENRSVGGDDWSQDLHRAEGKISLSIIQVTRIEELGNATSLKIFIIDDACGFGQRRIKG</sequence>
<gene>
    <name evidence="1" type="ORF">E8L03_17690</name>
</gene>
<protein>
    <submittedName>
        <fullName evidence="1">Uncharacterized protein</fullName>
    </submittedName>
</protein>
<evidence type="ECO:0000313" key="2">
    <source>
        <dbReference type="Proteomes" id="UP000503251"/>
    </source>
</evidence>
<organism evidence="1 2">
    <name type="scientific">Oceanidesulfovibrio marinus</name>
    <dbReference type="NCBI Taxonomy" id="370038"/>
    <lineage>
        <taxon>Bacteria</taxon>
        <taxon>Pseudomonadati</taxon>
        <taxon>Thermodesulfobacteriota</taxon>
        <taxon>Desulfovibrionia</taxon>
        <taxon>Desulfovibrionales</taxon>
        <taxon>Desulfovibrionaceae</taxon>
        <taxon>Oceanidesulfovibrio</taxon>
    </lineage>
</organism>
<name>A0ABX6NJ27_9BACT</name>
<keyword evidence="2" id="KW-1185">Reference proteome</keyword>
<reference evidence="1 2" key="1">
    <citation type="submission" date="2019-04" db="EMBL/GenBank/DDBJ databases">
        <title>Isolation and culture of sulfate reducing bacteria from the cold seep of the South China Sea.</title>
        <authorList>
            <person name="Sun C."/>
            <person name="Liu R."/>
        </authorList>
    </citation>
    <scope>NUCLEOTIDE SEQUENCE [LARGE SCALE GENOMIC DNA]</scope>
    <source>
        <strain evidence="1 2">CS1</strain>
    </source>
</reference>
<proteinExistence type="predicted"/>
<accession>A0ABX6NJ27</accession>
<dbReference type="Proteomes" id="UP000503251">
    <property type="component" value="Chromosome"/>
</dbReference>
<dbReference type="EMBL" id="CP039543">
    <property type="protein sequence ID" value="QJT10635.1"/>
    <property type="molecule type" value="Genomic_DNA"/>
</dbReference>
<evidence type="ECO:0000313" key="1">
    <source>
        <dbReference type="EMBL" id="QJT10635.1"/>
    </source>
</evidence>